<comment type="caution">
    <text evidence="1">The sequence shown here is derived from an EMBL/GenBank/DDBJ whole genome shotgun (WGS) entry which is preliminary data.</text>
</comment>
<dbReference type="Proteomes" id="UP001229421">
    <property type="component" value="Unassembled WGS sequence"/>
</dbReference>
<dbReference type="EMBL" id="JAUHHV010000009">
    <property type="protein sequence ID" value="KAK1413570.1"/>
    <property type="molecule type" value="Genomic_DNA"/>
</dbReference>
<evidence type="ECO:0000313" key="1">
    <source>
        <dbReference type="EMBL" id="KAK1413570.1"/>
    </source>
</evidence>
<dbReference type="AlphaFoldDB" id="A0AAD8JZA9"/>
<proteinExistence type="predicted"/>
<protein>
    <submittedName>
        <fullName evidence="1">Uncharacterized protein</fullName>
    </submittedName>
</protein>
<accession>A0AAD8JZA9</accession>
<organism evidence="1 2">
    <name type="scientific">Tagetes erecta</name>
    <name type="common">African marigold</name>
    <dbReference type="NCBI Taxonomy" id="13708"/>
    <lineage>
        <taxon>Eukaryota</taxon>
        <taxon>Viridiplantae</taxon>
        <taxon>Streptophyta</taxon>
        <taxon>Embryophyta</taxon>
        <taxon>Tracheophyta</taxon>
        <taxon>Spermatophyta</taxon>
        <taxon>Magnoliopsida</taxon>
        <taxon>eudicotyledons</taxon>
        <taxon>Gunneridae</taxon>
        <taxon>Pentapetalae</taxon>
        <taxon>asterids</taxon>
        <taxon>campanulids</taxon>
        <taxon>Asterales</taxon>
        <taxon>Asteraceae</taxon>
        <taxon>Asteroideae</taxon>
        <taxon>Heliantheae alliance</taxon>
        <taxon>Tageteae</taxon>
        <taxon>Tagetes</taxon>
    </lineage>
</organism>
<sequence length="104" mass="11598">MHSWSSISVSRSISDLSSFHFVSHSISSKSLEPPQLNSIPNHTKQTPYQLSTICCLQNLQKIFSLSSSSLIHSHLTPNFSHFTQNTAKSQILVQFSVIFHADLA</sequence>
<gene>
    <name evidence="1" type="ORF">QVD17_35346</name>
</gene>
<reference evidence="1" key="1">
    <citation type="journal article" date="2023" name="bioRxiv">
        <title>Improved chromosome-level genome assembly for marigold (Tagetes erecta).</title>
        <authorList>
            <person name="Jiang F."/>
            <person name="Yuan L."/>
            <person name="Wang S."/>
            <person name="Wang H."/>
            <person name="Xu D."/>
            <person name="Wang A."/>
            <person name="Fan W."/>
        </authorList>
    </citation>
    <scope>NUCLEOTIDE SEQUENCE</scope>
    <source>
        <strain evidence="1">WSJ</strain>
        <tissue evidence="1">Leaf</tissue>
    </source>
</reference>
<evidence type="ECO:0000313" key="2">
    <source>
        <dbReference type="Proteomes" id="UP001229421"/>
    </source>
</evidence>
<keyword evidence="2" id="KW-1185">Reference proteome</keyword>
<name>A0AAD8JZA9_TARER</name>